<feature type="non-terminal residue" evidence="6">
    <location>
        <position position="1"/>
    </location>
</feature>
<dbReference type="InterPro" id="IPR050907">
    <property type="entry name" value="SRSF"/>
</dbReference>
<evidence type="ECO:0000313" key="7">
    <source>
        <dbReference type="Proteomes" id="UP001341840"/>
    </source>
</evidence>
<evidence type="ECO:0000256" key="4">
    <source>
        <dbReference type="PROSITE-ProRule" id="PRU00176"/>
    </source>
</evidence>
<gene>
    <name evidence="6" type="primary">SRSF2_3</name>
    <name evidence="6" type="ORF">PIB30_093018</name>
</gene>
<reference evidence="6 7" key="1">
    <citation type="journal article" date="2023" name="Plants (Basel)">
        <title>Bridging the Gap: Combining Genomics and Transcriptomics Approaches to Understand Stylosanthes scabra, an Orphan Legume from the Brazilian Caatinga.</title>
        <authorList>
            <person name="Ferreira-Neto J.R.C."/>
            <person name="da Silva M.D."/>
            <person name="Binneck E."/>
            <person name="de Melo N.F."/>
            <person name="da Silva R.H."/>
            <person name="de Melo A.L.T.M."/>
            <person name="Pandolfi V."/>
            <person name="Bustamante F.O."/>
            <person name="Brasileiro-Vidal A.C."/>
            <person name="Benko-Iseppon A.M."/>
        </authorList>
    </citation>
    <scope>NUCLEOTIDE SEQUENCE [LARGE SCALE GENOMIC DNA]</scope>
    <source>
        <tissue evidence="6">Leaves</tissue>
    </source>
</reference>
<keyword evidence="2" id="KW-0747">Spliceosome</keyword>
<dbReference type="Proteomes" id="UP001341840">
    <property type="component" value="Unassembled WGS sequence"/>
</dbReference>
<dbReference type="PANTHER" id="PTHR23147">
    <property type="entry name" value="SERINE/ARGININE RICH SPLICING FACTOR"/>
    <property type="match status" value="1"/>
</dbReference>
<keyword evidence="4" id="KW-0694">RNA-binding</keyword>
<dbReference type="InterPro" id="IPR012677">
    <property type="entry name" value="Nucleotide-bd_a/b_plait_sf"/>
</dbReference>
<proteinExistence type="predicted"/>
<dbReference type="Pfam" id="PF00076">
    <property type="entry name" value="RRM_1"/>
    <property type="match status" value="1"/>
</dbReference>
<dbReference type="PROSITE" id="PS50102">
    <property type="entry name" value="RRM"/>
    <property type="match status" value="1"/>
</dbReference>
<keyword evidence="3" id="KW-0508">mRNA splicing</keyword>
<dbReference type="CDD" id="cd00590">
    <property type="entry name" value="RRM_SF"/>
    <property type="match status" value="1"/>
</dbReference>
<name>A0ABU6TUE0_9FABA</name>
<keyword evidence="7" id="KW-1185">Reference proteome</keyword>
<sequence length="108" mass="12597">NRARNQPVDEEKGGMMTVFADNLPRNTTSAWVWKIFGNEGRVVDVYVLRKVRHRNPLMFTFVRFADRRDAVKAIQNLDGWVVWGCRLQVSEERYRRDGSPKTENGEQG</sequence>
<organism evidence="6 7">
    <name type="scientific">Stylosanthes scabra</name>
    <dbReference type="NCBI Taxonomy" id="79078"/>
    <lineage>
        <taxon>Eukaryota</taxon>
        <taxon>Viridiplantae</taxon>
        <taxon>Streptophyta</taxon>
        <taxon>Embryophyta</taxon>
        <taxon>Tracheophyta</taxon>
        <taxon>Spermatophyta</taxon>
        <taxon>Magnoliopsida</taxon>
        <taxon>eudicotyledons</taxon>
        <taxon>Gunneridae</taxon>
        <taxon>Pentapetalae</taxon>
        <taxon>rosids</taxon>
        <taxon>fabids</taxon>
        <taxon>Fabales</taxon>
        <taxon>Fabaceae</taxon>
        <taxon>Papilionoideae</taxon>
        <taxon>50 kb inversion clade</taxon>
        <taxon>dalbergioids sensu lato</taxon>
        <taxon>Dalbergieae</taxon>
        <taxon>Pterocarpus clade</taxon>
        <taxon>Stylosanthes</taxon>
    </lineage>
</organism>
<feature type="domain" description="RRM" evidence="5">
    <location>
        <begin position="16"/>
        <end position="94"/>
    </location>
</feature>
<evidence type="ECO:0000256" key="2">
    <source>
        <dbReference type="ARBA" id="ARBA00022728"/>
    </source>
</evidence>
<comment type="caution">
    <text evidence="6">The sequence shown here is derived from an EMBL/GenBank/DDBJ whole genome shotgun (WGS) entry which is preliminary data.</text>
</comment>
<protein>
    <submittedName>
        <fullName evidence="6">Serine arginine-rich splicing factor 2</fullName>
    </submittedName>
</protein>
<evidence type="ECO:0000256" key="3">
    <source>
        <dbReference type="ARBA" id="ARBA00023187"/>
    </source>
</evidence>
<accession>A0ABU6TUE0</accession>
<dbReference type="SUPFAM" id="SSF54928">
    <property type="entry name" value="RNA-binding domain, RBD"/>
    <property type="match status" value="1"/>
</dbReference>
<dbReference type="InterPro" id="IPR000504">
    <property type="entry name" value="RRM_dom"/>
</dbReference>
<dbReference type="SMART" id="SM00360">
    <property type="entry name" value="RRM"/>
    <property type="match status" value="1"/>
</dbReference>
<dbReference type="Gene3D" id="3.30.70.330">
    <property type="match status" value="1"/>
</dbReference>
<evidence type="ECO:0000259" key="5">
    <source>
        <dbReference type="PROSITE" id="PS50102"/>
    </source>
</evidence>
<dbReference type="InterPro" id="IPR035979">
    <property type="entry name" value="RBD_domain_sf"/>
</dbReference>
<dbReference type="EMBL" id="JASCZI010092579">
    <property type="protein sequence ID" value="MED6152537.1"/>
    <property type="molecule type" value="Genomic_DNA"/>
</dbReference>
<keyword evidence="1" id="KW-0507">mRNA processing</keyword>
<evidence type="ECO:0000256" key="1">
    <source>
        <dbReference type="ARBA" id="ARBA00022664"/>
    </source>
</evidence>
<evidence type="ECO:0000313" key="6">
    <source>
        <dbReference type="EMBL" id="MED6152537.1"/>
    </source>
</evidence>